<dbReference type="Gene3D" id="2.60.120.1440">
    <property type="match status" value="1"/>
</dbReference>
<dbReference type="RefSeq" id="WP_168742139.1">
    <property type="nucleotide sequence ID" value="NZ_JABAHZ010000008.1"/>
</dbReference>
<name>A0A847SQE7_9BACT</name>
<protein>
    <submittedName>
        <fullName evidence="4">DUF4974 domain-containing protein</fullName>
    </submittedName>
</protein>
<comment type="caution">
    <text evidence="4">The sequence shown here is derived from an EMBL/GenBank/DDBJ whole genome shotgun (WGS) entry which is preliminary data.</text>
</comment>
<gene>
    <name evidence="4" type="ORF">HGH91_26745</name>
</gene>
<feature type="domain" description="FecR protein" evidence="2">
    <location>
        <begin position="119"/>
        <end position="209"/>
    </location>
</feature>
<sequence>MKSERIAVLMAKKASRSASQEELEELEQLLAADTGAAFTASIIDRMGNNAAEQGEFAEQVWEKIAPRLSAAPVTAMRIKRGWWAAAAAVVGLTATGIGWQWWRYQHPAIASRQEMTAPLGQTMKALLPDGTTVWLNAGSKLSYDQRFNNNSRDIQVSGEIFLDVIKDDARPFVVHTRKLDVHVLGTSFNIKAYDDDNRSEVAVVGGKVQVVMHNSPEKKVILLPHEKLILSTIGKTDSLSLVNFPEANGKDSLVAETAWREQKLVFKNETFETVARKMERQFNVTISFEDESLKKEILSGVFEKEGIVKALKLLQMTTPFHFRIQQRQVYISK</sequence>
<dbReference type="Proteomes" id="UP000552864">
    <property type="component" value="Unassembled WGS sequence"/>
</dbReference>
<dbReference type="Pfam" id="PF16344">
    <property type="entry name" value="FecR_C"/>
    <property type="match status" value="1"/>
</dbReference>
<organism evidence="4 5">
    <name type="scientific">Chitinophaga eiseniae</name>
    <dbReference type="NCBI Taxonomy" id="634771"/>
    <lineage>
        <taxon>Bacteria</taxon>
        <taxon>Pseudomonadati</taxon>
        <taxon>Bacteroidota</taxon>
        <taxon>Chitinophagia</taxon>
        <taxon>Chitinophagales</taxon>
        <taxon>Chitinophagaceae</taxon>
        <taxon>Chitinophaga</taxon>
    </lineage>
</organism>
<dbReference type="Pfam" id="PF04773">
    <property type="entry name" value="FecR"/>
    <property type="match status" value="1"/>
</dbReference>
<dbReference type="InterPro" id="IPR012373">
    <property type="entry name" value="Ferrdict_sens_TM"/>
</dbReference>
<proteinExistence type="predicted"/>
<feature type="transmembrane region" description="Helical" evidence="1">
    <location>
        <begin position="82"/>
        <end position="102"/>
    </location>
</feature>
<keyword evidence="1" id="KW-1133">Transmembrane helix</keyword>
<dbReference type="PANTHER" id="PTHR30273">
    <property type="entry name" value="PERIPLASMIC SIGNAL SENSOR AND SIGMA FACTOR ACTIVATOR FECR-RELATED"/>
    <property type="match status" value="1"/>
</dbReference>
<dbReference type="AlphaFoldDB" id="A0A847SQE7"/>
<dbReference type="PIRSF" id="PIRSF018266">
    <property type="entry name" value="FecR"/>
    <property type="match status" value="1"/>
</dbReference>
<evidence type="ECO:0000313" key="4">
    <source>
        <dbReference type="EMBL" id="NLR82243.1"/>
    </source>
</evidence>
<evidence type="ECO:0000259" key="2">
    <source>
        <dbReference type="Pfam" id="PF04773"/>
    </source>
</evidence>
<dbReference type="EMBL" id="JABAHZ010000008">
    <property type="protein sequence ID" value="NLR82243.1"/>
    <property type="molecule type" value="Genomic_DNA"/>
</dbReference>
<keyword evidence="1" id="KW-0472">Membrane</keyword>
<keyword evidence="5" id="KW-1185">Reference proteome</keyword>
<dbReference type="GO" id="GO:0016989">
    <property type="term" value="F:sigma factor antagonist activity"/>
    <property type="evidence" value="ECO:0007669"/>
    <property type="project" value="TreeGrafter"/>
</dbReference>
<evidence type="ECO:0000259" key="3">
    <source>
        <dbReference type="Pfam" id="PF16344"/>
    </source>
</evidence>
<evidence type="ECO:0000256" key="1">
    <source>
        <dbReference type="SAM" id="Phobius"/>
    </source>
</evidence>
<dbReference type="InterPro" id="IPR006860">
    <property type="entry name" value="FecR"/>
</dbReference>
<dbReference type="Gene3D" id="3.55.50.30">
    <property type="match status" value="1"/>
</dbReference>
<keyword evidence="1" id="KW-0812">Transmembrane</keyword>
<evidence type="ECO:0000313" key="5">
    <source>
        <dbReference type="Proteomes" id="UP000552864"/>
    </source>
</evidence>
<reference evidence="4 5" key="1">
    <citation type="submission" date="2020-04" db="EMBL/GenBank/DDBJ databases">
        <authorList>
            <person name="Yin C."/>
        </authorList>
    </citation>
    <scope>NUCLEOTIDE SEQUENCE [LARGE SCALE GENOMIC DNA]</scope>
    <source>
        <strain evidence="4 5">Ak56</strain>
    </source>
</reference>
<dbReference type="InterPro" id="IPR032508">
    <property type="entry name" value="FecR_C"/>
</dbReference>
<feature type="domain" description="Protein FecR C-terminal" evidence="3">
    <location>
        <begin position="263"/>
        <end position="331"/>
    </location>
</feature>
<accession>A0A847SQE7</accession>
<dbReference type="PANTHER" id="PTHR30273:SF2">
    <property type="entry name" value="PROTEIN FECR"/>
    <property type="match status" value="1"/>
</dbReference>